<feature type="chain" id="PRO_5011548558" description="DUF3034 family protein" evidence="1">
    <location>
        <begin position="30"/>
        <end position="348"/>
    </location>
</feature>
<sequence>MKRVRLGGLRLLQSAALLVTAVCSSAAHADWYNDGKVLLTGGVFTVDGAGGGGAVPWATISGYETRDGINGSAAFTYVNLPALQVSFYGVNVGFYDRLELSYVTARLSLNLSNVDLVGLLTQSLNLGDSLGINAWNNTLQMDTYGAKLRLFGDAVYTSDSWIPQVSLGGLYKNNMSKDLVHTLGANKNKDYEVYLAATKVLFPISTLVNYTARYTSANEDGLVGFGECSGNGNCTNKRKIRSEVSIAHLVAKNTAIGGEWQQHGDNLDGKSLNLNGLDTQGLASLLQNLGLGGLSNSLTQKKEGDWFDLFMAYAPNKHISFVVAYLMFGNISVAPDQNGFYFSTHLTF</sequence>
<dbReference type="AlphaFoldDB" id="A0A1H9D3M9"/>
<accession>A0A1H9D3M9</accession>
<dbReference type="Proteomes" id="UP000199233">
    <property type="component" value="Unassembled WGS sequence"/>
</dbReference>
<feature type="signal peptide" evidence="1">
    <location>
        <begin position="1"/>
        <end position="29"/>
    </location>
</feature>
<dbReference type="OrthoDB" id="9126735at2"/>
<proteinExistence type="predicted"/>
<protein>
    <recommendedName>
        <fullName evidence="4">DUF3034 family protein</fullName>
    </recommendedName>
</protein>
<organism evidence="2 3">
    <name type="scientific">Solimonas aquatica</name>
    <dbReference type="NCBI Taxonomy" id="489703"/>
    <lineage>
        <taxon>Bacteria</taxon>
        <taxon>Pseudomonadati</taxon>
        <taxon>Pseudomonadota</taxon>
        <taxon>Gammaproteobacteria</taxon>
        <taxon>Nevskiales</taxon>
        <taxon>Nevskiaceae</taxon>
        <taxon>Solimonas</taxon>
    </lineage>
</organism>
<keyword evidence="1" id="KW-0732">Signal</keyword>
<evidence type="ECO:0008006" key="4">
    <source>
        <dbReference type="Google" id="ProtNLM"/>
    </source>
</evidence>
<evidence type="ECO:0000313" key="3">
    <source>
        <dbReference type="Proteomes" id="UP000199233"/>
    </source>
</evidence>
<evidence type="ECO:0000313" key="2">
    <source>
        <dbReference type="EMBL" id="SEQ07959.1"/>
    </source>
</evidence>
<reference evidence="2 3" key="1">
    <citation type="submission" date="2016-10" db="EMBL/GenBank/DDBJ databases">
        <authorList>
            <person name="de Groot N.N."/>
        </authorList>
    </citation>
    <scope>NUCLEOTIDE SEQUENCE [LARGE SCALE GENOMIC DNA]</scope>
    <source>
        <strain evidence="2 3">DSM 25927</strain>
    </source>
</reference>
<dbReference type="RefSeq" id="WP_093283174.1">
    <property type="nucleotide sequence ID" value="NZ_FOFS01000003.1"/>
</dbReference>
<name>A0A1H9D3M9_9GAMM</name>
<gene>
    <name evidence="2" type="ORF">SAMN04488038_103295</name>
</gene>
<dbReference type="Pfam" id="PF11231">
    <property type="entry name" value="DUF3034"/>
    <property type="match status" value="1"/>
</dbReference>
<keyword evidence="3" id="KW-1185">Reference proteome</keyword>
<dbReference type="InterPro" id="IPR021393">
    <property type="entry name" value="DUF3034"/>
</dbReference>
<dbReference type="STRING" id="489703.SAMN04488038_103295"/>
<evidence type="ECO:0000256" key="1">
    <source>
        <dbReference type="SAM" id="SignalP"/>
    </source>
</evidence>
<dbReference type="EMBL" id="FOFS01000003">
    <property type="protein sequence ID" value="SEQ07959.1"/>
    <property type="molecule type" value="Genomic_DNA"/>
</dbReference>